<comment type="caution">
    <text evidence="3">The sequence shown here is derived from an EMBL/GenBank/DDBJ whole genome shotgun (WGS) entry which is preliminary data.</text>
</comment>
<organism evidence="3 4">
    <name type="scientific">Sphaerisporangium rufum</name>
    <dbReference type="NCBI Taxonomy" id="1381558"/>
    <lineage>
        <taxon>Bacteria</taxon>
        <taxon>Bacillati</taxon>
        <taxon>Actinomycetota</taxon>
        <taxon>Actinomycetes</taxon>
        <taxon>Streptosporangiales</taxon>
        <taxon>Streptosporangiaceae</taxon>
        <taxon>Sphaerisporangium</taxon>
    </lineage>
</organism>
<feature type="domain" description="Barstar (barnase inhibitor)" evidence="2">
    <location>
        <begin position="157"/>
        <end position="237"/>
    </location>
</feature>
<protein>
    <recommendedName>
        <fullName evidence="2">Barstar (barnase inhibitor) domain-containing protein</fullName>
    </recommendedName>
</protein>
<sequence>MNFQVYVLVNEEYGDVVVAAEEIEGFFVAPEAENSKVVFHGVSEVSEERTVIEEGVLKIVDFRRQKVGEYYIGRVILGEREAGSPGGPATRVPCRFFGDRCDCPGAAKVWRRWAMGGIVEGEWLRWPAIEHCSWLHVVQNAWFTAGHRAARYGANDIVYLNGSNIYNKASFYCAFGEAVNGPGGYMGSNLDAMADCMSSNCGDGALAKIIWRDFEVSQRLLECSFVEAILDIMHEKQVDVDAC</sequence>
<comment type="similarity">
    <text evidence="1">Belongs to the barstar family.</text>
</comment>
<dbReference type="AlphaFoldDB" id="A0A919V2R0"/>
<evidence type="ECO:0000313" key="3">
    <source>
        <dbReference type="EMBL" id="GII75540.1"/>
    </source>
</evidence>
<dbReference type="InterPro" id="IPR000468">
    <property type="entry name" value="Barstar"/>
</dbReference>
<dbReference type="RefSeq" id="WP_203982198.1">
    <property type="nucleotide sequence ID" value="NZ_BOOU01000007.1"/>
</dbReference>
<evidence type="ECO:0000259" key="2">
    <source>
        <dbReference type="Pfam" id="PF01337"/>
    </source>
</evidence>
<dbReference type="Pfam" id="PF01337">
    <property type="entry name" value="Barstar"/>
    <property type="match status" value="1"/>
</dbReference>
<gene>
    <name evidence="3" type="ORF">Sru01_05220</name>
</gene>
<evidence type="ECO:0000313" key="4">
    <source>
        <dbReference type="Proteomes" id="UP000655287"/>
    </source>
</evidence>
<dbReference type="InterPro" id="IPR035905">
    <property type="entry name" value="Barstar-like_sf"/>
</dbReference>
<reference evidence="3" key="1">
    <citation type="submission" date="2021-01" db="EMBL/GenBank/DDBJ databases">
        <title>Whole genome shotgun sequence of Sphaerisporangium rufum NBRC 109079.</title>
        <authorList>
            <person name="Komaki H."/>
            <person name="Tamura T."/>
        </authorList>
    </citation>
    <scope>NUCLEOTIDE SEQUENCE</scope>
    <source>
        <strain evidence="3">NBRC 109079</strain>
    </source>
</reference>
<proteinExistence type="inferred from homology"/>
<dbReference type="Gene3D" id="3.30.370.10">
    <property type="entry name" value="Barstar-like"/>
    <property type="match status" value="1"/>
</dbReference>
<dbReference type="EMBL" id="BOOU01000007">
    <property type="protein sequence ID" value="GII75540.1"/>
    <property type="molecule type" value="Genomic_DNA"/>
</dbReference>
<dbReference type="SUPFAM" id="SSF52038">
    <property type="entry name" value="Barstar-related"/>
    <property type="match status" value="1"/>
</dbReference>
<accession>A0A919V2R0</accession>
<evidence type="ECO:0000256" key="1">
    <source>
        <dbReference type="ARBA" id="ARBA00006845"/>
    </source>
</evidence>
<dbReference type="Proteomes" id="UP000655287">
    <property type="component" value="Unassembled WGS sequence"/>
</dbReference>
<name>A0A919V2R0_9ACTN</name>
<keyword evidence="4" id="KW-1185">Reference proteome</keyword>